<feature type="transmembrane region" description="Helical" evidence="7">
    <location>
        <begin position="385"/>
        <end position="408"/>
    </location>
</feature>
<dbReference type="STRING" id="399736.SAMN04489720_1567"/>
<feature type="transmembrane region" description="Helical" evidence="7">
    <location>
        <begin position="308"/>
        <end position="331"/>
    </location>
</feature>
<feature type="transmembrane region" description="Helical" evidence="7">
    <location>
        <begin position="769"/>
        <end position="788"/>
    </location>
</feature>
<dbReference type="Pfam" id="PF03176">
    <property type="entry name" value="MMPL"/>
    <property type="match status" value="2"/>
</dbReference>
<feature type="transmembrane region" description="Helical" evidence="7">
    <location>
        <begin position="654"/>
        <end position="675"/>
    </location>
</feature>
<evidence type="ECO:0000259" key="8">
    <source>
        <dbReference type="PROSITE" id="PS50156"/>
    </source>
</evidence>
<protein>
    <submittedName>
        <fullName evidence="9">Putative drug exporter of the RND superfamily</fullName>
    </submittedName>
</protein>
<feature type="transmembrane region" description="Helical" evidence="7">
    <location>
        <begin position="337"/>
        <end position="358"/>
    </location>
</feature>
<feature type="coiled-coil region" evidence="6">
    <location>
        <begin position="145"/>
        <end position="202"/>
    </location>
</feature>
<dbReference type="PROSITE" id="PS50156">
    <property type="entry name" value="SSD"/>
    <property type="match status" value="1"/>
</dbReference>
<keyword evidence="3 7" id="KW-0812">Transmembrane</keyword>
<dbReference type="PANTHER" id="PTHR33406">
    <property type="entry name" value="MEMBRANE PROTEIN MJ1562-RELATED"/>
    <property type="match status" value="1"/>
</dbReference>
<evidence type="ECO:0000256" key="4">
    <source>
        <dbReference type="ARBA" id="ARBA00022989"/>
    </source>
</evidence>
<evidence type="ECO:0000256" key="7">
    <source>
        <dbReference type="SAM" id="Phobius"/>
    </source>
</evidence>
<dbReference type="InterPro" id="IPR050545">
    <property type="entry name" value="Mycobact_MmpL"/>
</dbReference>
<keyword evidence="4 7" id="KW-1133">Transmembrane helix</keyword>
<dbReference type="InterPro" id="IPR004869">
    <property type="entry name" value="MMPL_dom"/>
</dbReference>
<keyword evidence="6" id="KW-0175">Coiled coil</keyword>
<dbReference type="PANTHER" id="PTHR33406:SF13">
    <property type="entry name" value="MEMBRANE PROTEIN YDFJ"/>
    <property type="match status" value="1"/>
</dbReference>
<dbReference type="RefSeq" id="WP_092503938.1">
    <property type="nucleotide sequence ID" value="NZ_LT629695.1"/>
</dbReference>
<feature type="transmembrane region" description="Helical" evidence="7">
    <location>
        <begin position="695"/>
        <end position="719"/>
    </location>
</feature>
<evidence type="ECO:0000256" key="5">
    <source>
        <dbReference type="ARBA" id="ARBA00023136"/>
    </source>
</evidence>
<comment type="subcellular location">
    <subcellularLocation>
        <location evidence="1">Cell membrane</location>
        <topology evidence="1">Multi-pass membrane protein</topology>
    </subcellularLocation>
</comment>
<feature type="transmembrane region" description="Helical" evidence="7">
    <location>
        <begin position="281"/>
        <end position="301"/>
    </location>
</feature>
<evidence type="ECO:0000313" key="10">
    <source>
        <dbReference type="Proteomes" id="UP000198822"/>
    </source>
</evidence>
<feature type="transmembrane region" description="Helical" evidence="7">
    <location>
        <begin position="471"/>
        <end position="490"/>
    </location>
</feature>
<feature type="domain" description="SSD" evidence="8">
    <location>
        <begin position="303"/>
        <end position="436"/>
    </location>
</feature>
<dbReference type="OrthoDB" id="7051771at2"/>
<proteinExistence type="predicted"/>
<dbReference type="AlphaFoldDB" id="A0A1G8DAQ1"/>
<evidence type="ECO:0000256" key="1">
    <source>
        <dbReference type="ARBA" id="ARBA00004651"/>
    </source>
</evidence>
<accession>A0A1G8DAQ1</accession>
<dbReference type="InterPro" id="IPR000731">
    <property type="entry name" value="SSD"/>
</dbReference>
<feature type="transmembrane region" description="Helical" evidence="7">
    <location>
        <begin position="414"/>
        <end position="437"/>
    </location>
</feature>
<gene>
    <name evidence="9" type="ORF">SAMN04489720_1567</name>
</gene>
<dbReference type="GO" id="GO:0005886">
    <property type="term" value="C:plasma membrane"/>
    <property type="evidence" value="ECO:0007669"/>
    <property type="project" value="UniProtKB-SubCell"/>
</dbReference>
<sequence>MALLLARLGRFAARRAWVVIVAWVVLLGGGIAAFLAFGGTLATNVTIPGTQTQVVGDEIADELGGQSTGTANVVFSTDDGSAFTDEQRTGIADLLAEIGDVDTVETTVDPFDTQQQRADQAAQLDASAAEAEAGQQQLDAGQAQLDAGQAELDASREQLEAALAQAAGTPAEAQLQQQAALLDAGQQQLDDQQAQLDQGQADLDAGAAQLEAGRTLLDAADALQFVAADDSAAIGIIQFSTSAYEVPAEDKAAIVETIEGADIDGVTVDASAELTTNVSDLVGPAEIIGVVVAAIVLLVMLRALLPAMLPIVASLIGIGVGVTTALALSGVVEMTSITPVLGVMLGLAVGIDYTLFIVNRHRTQLRRGLDVRESIALANGTSGTAVVFAGSTVVIALLALNVTGIGFLGVMGSVGAWCVAVAVLIAVSLTPAALSLIGMKVLTRKERAAAQAAQSAPVAAEHPKPMRSGLAVLRVALAIAALAVIAIPALSMRLGLPDGSAEPQDSTQYAAYQTTAEEFGEGLNGPLVVSARLDAPMADDEVVVWQADVAEQLLGVADVEAVAPVGVGEDDDFLVFQLMPAEGPASVSTEQLVHALRDLTPIDGVESYGVAGTASGNIDLSETIGDALPTYVAIVIGLSFLILLVVFRSILVPLVATAGFALSLFAALGAVTAVYQWGWLGDLFGVHDPGPVLSFAPVVITGVLFGLAMDYQLFLVSGMREAFVHGSRAKEAVVAGLRNGAPVVTAAAIIMISVFGGFVFSHMSMVRPFGFGLAIGVLFDAFVVRMVLIPAAMHLLGRSAWWIPRWLDRILPNVDVEGSSLERDAGRRAHPTTAELAAAEVRSAPAKD</sequence>
<evidence type="ECO:0000313" key="9">
    <source>
        <dbReference type="EMBL" id="SDH54390.1"/>
    </source>
</evidence>
<dbReference type="SUPFAM" id="SSF82866">
    <property type="entry name" value="Multidrug efflux transporter AcrB transmembrane domain"/>
    <property type="match status" value="2"/>
</dbReference>
<evidence type="ECO:0000256" key="2">
    <source>
        <dbReference type="ARBA" id="ARBA00022475"/>
    </source>
</evidence>
<name>A0A1G8DAQ1_9MICO</name>
<feature type="transmembrane region" description="Helical" evidence="7">
    <location>
        <begin position="16"/>
        <end position="37"/>
    </location>
</feature>
<organism evidence="9 10">
    <name type="scientific">Agrococcus jejuensis</name>
    <dbReference type="NCBI Taxonomy" id="399736"/>
    <lineage>
        <taxon>Bacteria</taxon>
        <taxon>Bacillati</taxon>
        <taxon>Actinomycetota</taxon>
        <taxon>Actinomycetes</taxon>
        <taxon>Micrococcales</taxon>
        <taxon>Microbacteriaceae</taxon>
        <taxon>Agrococcus</taxon>
    </lineage>
</organism>
<dbReference type="EMBL" id="LT629695">
    <property type="protein sequence ID" value="SDH54390.1"/>
    <property type="molecule type" value="Genomic_DNA"/>
</dbReference>
<dbReference type="Proteomes" id="UP000198822">
    <property type="component" value="Chromosome I"/>
</dbReference>
<keyword evidence="5 7" id="KW-0472">Membrane</keyword>
<dbReference type="Gene3D" id="1.20.1640.10">
    <property type="entry name" value="Multidrug efflux transporter AcrB transmembrane domain"/>
    <property type="match status" value="2"/>
</dbReference>
<evidence type="ECO:0000256" key="6">
    <source>
        <dbReference type="SAM" id="Coils"/>
    </source>
</evidence>
<feature type="transmembrane region" description="Helical" evidence="7">
    <location>
        <begin position="740"/>
        <end position="763"/>
    </location>
</feature>
<keyword evidence="2" id="KW-1003">Cell membrane</keyword>
<feature type="transmembrane region" description="Helical" evidence="7">
    <location>
        <begin position="628"/>
        <end position="647"/>
    </location>
</feature>
<evidence type="ECO:0000256" key="3">
    <source>
        <dbReference type="ARBA" id="ARBA00022692"/>
    </source>
</evidence>
<keyword evidence="10" id="KW-1185">Reference proteome</keyword>
<reference evidence="10" key="1">
    <citation type="submission" date="2016-10" db="EMBL/GenBank/DDBJ databases">
        <authorList>
            <person name="Varghese N."/>
            <person name="Submissions S."/>
        </authorList>
    </citation>
    <scope>NUCLEOTIDE SEQUENCE [LARGE SCALE GENOMIC DNA]</scope>
    <source>
        <strain evidence="10">DSM 22002</strain>
    </source>
</reference>